<protein>
    <recommendedName>
        <fullName evidence="3">ACB domain-containing protein</fullName>
    </recommendedName>
</protein>
<dbReference type="PROSITE" id="PS51228">
    <property type="entry name" value="ACB_2"/>
    <property type="match status" value="1"/>
</dbReference>
<proteinExistence type="inferred from homology"/>
<dbReference type="GO" id="GO:0006631">
    <property type="term" value="P:fatty acid metabolic process"/>
    <property type="evidence" value="ECO:0007669"/>
    <property type="project" value="TreeGrafter"/>
</dbReference>
<evidence type="ECO:0000256" key="1">
    <source>
        <dbReference type="ARBA" id="ARBA00005567"/>
    </source>
</evidence>
<dbReference type="Pfam" id="PF00887">
    <property type="entry name" value="ACBP"/>
    <property type="match status" value="1"/>
</dbReference>
<dbReference type="GO" id="GO:0000062">
    <property type="term" value="F:fatty-acyl-CoA binding"/>
    <property type="evidence" value="ECO:0007669"/>
    <property type="project" value="InterPro"/>
</dbReference>
<dbReference type="Gene3D" id="1.20.80.10">
    <property type="match status" value="1"/>
</dbReference>
<reference evidence="4" key="2">
    <citation type="submission" date="2020-08" db="EMBL/GenBank/DDBJ databases">
        <title>Plant Genome Project.</title>
        <authorList>
            <person name="Zhang R.-G."/>
        </authorList>
    </citation>
    <scope>NUCLEOTIDE SEQUENCE</scope>
    <source>
        <strain evidence="4">Huo1</strain>
        <tissue evidence="4">Leaf</tissue>
    </source>
</reference>
<dbReference type="EMBL" id="PNBA02000015">
    <property type="protein sequence ID" value="KAG6399446.1"/>
    <property type="molecule type" value="Genomic_DNA"/>
</dbReference>
<dbReference type="InterPro" id="IPR000582">
    <property type="entry name" value="Acyl-CoA-binding_protein"/>
</dbReference>
<evidence type="ECO:0000313" key="5">
    <source>
        <dbReference type="Proteomes" id="UP000298416"/>
    </source>
</evidence>
<dbReference type="InterPro" id="IPR014352">
    <property type="entry name" value="FERM/acyl-CoA-bd_prot_sf"/>
</dbReference>
<keyword evidence="2" id="KW-0446">Lipid-binding</keyword>
<comment type="similarity">
    <text evidence="1">Belongs to the ACBP family.</text>
</comment>
<dbReference type="InterPro" id="IPR035984">
    <property type="entry name" value="Acyl-CoA-binding_sf"/>
</dbReference>
<dbReference type="Proteomes" id="UP000298416">
    <property type="component" value="Unassembled WGS sequence"/>
</dbReference>
<dbReference type="PANTHER" id="PTHR23310:SF62">
    <property type="entry name" value="ACYL-COA BINDING PROTEIN 1, ISOFORM A"/>
    <property type="match status" value="1"/>
</dbReference>
<keyword evidence="5" id="KW-1185">Reference proteome</keyword>
<accession>A0A8X8ZC31</accession>
<dbReference type="SUPFAM" id="SSF47027">
    <property type="entry name" value="Acyl-CoA binding protein"/>
    <property type="match status" value="1"/>
</dbReference>
<organism evidence="4">
    <name type="scientific">Salvia splendens</name>
    <name type="common">Scarlet sage</name>
    <dbReference type="NCBI Taxonomy" id="180675"/>
    <lineage>
        <taxon>Eukaryota</taxon>
        <taxon>Viridiplantae</taxon>
        <taxon>Streptophyta</taxon>
        <taxon>Embryophyta</taxon>
        <taxon>Tracheophyta</taxon>
        <taxon>Spermatophyta</taxon>
        <taxon>Magnoliopsida</taxon>
        <taxon>eudicotyledons</taxon>
        <taxon>Gunneridae</taxon>
        <taxon>Pentapetalae</taxon>
        <taxon>asterids</taxon>
        <taxon>lamiids</taxon>
        <taxon>Lamiales</taxon>
        <taxon>Lamiaceae</taxon>
        <taxon>Nepetoideae</taxon>
        <taxon>Mentheae</taxon>
        <taxon>Salviinae</taxon>
        <taxon>Salvia</taxon>
        <taxon>Salvia subgen. Calosphace</taxon>
        <taxon>core Calosphace</taxon>
    </lineage>
</organism>
<evidence type="ECO:0000313" key="4">
    <source>
        <dbReference type="EMBL" id="KAG6399446.1"/>
    </source>
</evidence>
<feature type="domain" description="ACB" evidence="3">
    <location>
        <begin position="209"/>
        <end position="277"/>
    </location>
</feature>
<comment type="caution">
    <text evidence="4">The sequence shown here is derived from an EMBL/GenBank/DDBJ whole genome shotgun (WGS) entry which is preliminary data.</text>
</comment>
<dbReference type="AlphaFoldDB" id="A0A8X8ZC31"/>
<evidence type="ECO:0000259" key="3">
    <source>
        <dbReference type="PROSITE" id="PS51228"/>
    </source>
</evidence>
<reference evidence="4" key="1">
    <citation type="submission" date="2018-01" db="EMBL/GenBank/DDBJ databases">
        <authorList>
            <person name="Mao J.F."/>
        </authorList>
    </citation>
    <scope>NUCLEOTIDE SEQUENCE</scope>
    <source>
        <strain evidence="4">Huo1</strain>
        <tissue evidence="4">Leaf</tissue>
    </source>
</reference>
<dbReference type="PANTHER" id="PTHR23310">
    <property type="entry name" value="ACYL-COA-BINDING PROTEIN, ACBP"/>
    <property type="match status" value="1"/>
</dbReference>
<gene>
    <name evidence="4" type="ORF">SASPL_140927</name>
</gene>
<evidence type="ECO:0000256" key="2">
    <source>
        <dbReference type="ARBA" id="ARBA00023121"/>
    </source>
</evidence>
<sequence>MLPRGRGHRSQFPSFYKGRGGRIPIIQHGNKKLFKENITGIDQLEDNPELFQKVQEYLNSKKDNEGTSSSWANKVQGSTSYAEAIASSEDREKYIPSPFKDIIVFLETHDLRWEKEPWKLMQRYMDTASYAAPSYKRRIFYEEFLTSMGACEIRHFKTFREAKSSTCLRFKFVASVSVNFNLLTVEVKICCRKNLKSMLRKLRPCPRELRTKINSFCMDSTSKPQLEMSTRVSRPGMFNMRDRAKWDAWKAVEGKSAEQAMNDYITKVKQLLEEAGSS</sequence>
<dbReference type="PRINTS" id="PR00689">
    <property type="entry name" value="ACOABINDINGP"/>
</dbReference>
<name>A0A8X8ZC31_SALSN</name>